<evidence type="ECO:0000313" key="2">
    <source>
        <dbReference type="Proteomes" id="UP001232163"/>
    </source>
</evidence>
<reference evidence="1 2" key="1">
    <citation type="submission" date="2023-07" db="EMBL/GenBank/DDBJ databases">
        <title>Genomic Encyclopedia of Type Strains, Phase IV (KMG-IV): sequencing the most valuable type-strain genomes for metagenomic binning, comparative biology and taxonomic classification.</title>
        <authorList>
            <person name="Goeker M."/>
        </authorList>
    </citation>
    <scope>NUCLEOTIDE SEQUENCE [LARGE SCALE GENOMIC DNA]</scope>
    <source>
        <strain evidence="1 2">NIO-1023</strain>
    </source>
</reference>
<protein>
    <submittedName>
        <fullName evidence="1">Nucleic acid-binding protein</fullName>
    </submittedName>
</protein>
<gene>
    <name evidence="1" type="ORF">QO006_003966</name>
</gene>
<dbReference type="EMBL" id="JAURUR010000031">
    <property type="protein sequence ID" value="MDP9766499.1"/>
    <property type="molecule type" value="Genomic_DNA"/>
</dbReference>
<organism evidence="1 2">
    <name type="scientific">Deinococcus enclensis</name>
    <dbReference type="NCBI Taxonomy" id="1049582"/>
    <lineage>
        <taxon>Bacteria</taxon>
        <taxon>Thermotogati</taxon>
        <taxon>Deinococcota</taxon>
        <taxon>Deinococci</taxon>
        <taxon>Deinococcales</taxon>
        <taxon>Deinococcaceae</taxon>
        <taxon>Deinococcus</taxon>
    </lineage>
</organism>
<dbReference type="Proteomes" id="UP001232163">
    <property type="component" value="Unassembled WGS sequence"/>
</dbReference>
<comment type="caution">
    <text evidence="1">The sequence shown here is derived from an EMBL/GenBank/DDBJ whole genome shotgun (WGS) entry which is preliminary data.</text>
</comment>
<keyword evidence="2" id="KW-1185">Reference proteome</keyword>
<proteinExistence type="predicted"/>
<accession>A0ABT9MJV3</accession>
<sequence>MAGASLPRRIIADFLIGAHAEAYADALMTLNPGDFSTNFPSLPLIVP</sequence>
<name>A0ABT9MJV3_9DEIO</name>
<evidence type="ECO:0000313" key="1">
    <source>
        <dbReference type="EMBL" id="MDP9766499.1"/>
    </source>
</evidence>